<feature type="transmembrane region" description="Helical" evidence="1">
    <location>
        <begin position="42"/>
        <end position="59"/>
    </location>
</feature>
<evidence type="ECO:0008006" key="4">
    <source>
        <dbReference type="Google" id="ProtNLM"/>
    </source>
</evidence>
<protein>
    <recommendedName>
        <fullName evidence="4">YlaH-like protein</fullName>
    </recommendedName>
</protein>
<evidence type="ECO:0000256" key="1">
    <source>
        <dbReference type="SAM" id="Phobius"/>
    </source>
</evidence>
<dbReference type="Pfam" id="PF14036">
    <property type="entry name" value="YlaH"/>
    <property type="match status" value="1"/>
</dbReference>
<keyword evidence="1" id="KW-0812">Transmembrane</keyword>
<feature type="transmembrane region" description="Helical" evidence="1">
    <location>
        <begin position="65"/>
        <end position="86"/>
    </location>
</feature>
<dbReference type="InterPro" id="IPR025620">
    <property type="entry name" value="YlaH"/>
</dbReference>
<dbReference type="OrthoDB" id="2665181at2"/>
<sequence length="95" mass="11275">MSSITGWLVTHPWITYIMIYIFLVYVYNKVFRVRRLPILKEALVYLLIGVGAFVLLLFQVDLQLPIVPCLTVAVALMFMVRIRYWVEARQKRKQQ</sequence>
<keyword evidence="1" id="KW-1133">Transmembrane helix</keyword>
<proteinExistence type="predicted"/>
<evidence type="ECO:0000313" key="3">
    <source>
        <dbReference type="Proteomes" id="UP000250369"/>
    </source>
</evidence>
<keyword evidence="1" id="KW-0472">Membrane</keyword>
<keyword evidence="3" id="KW-1185">Reference proteome</keyword>
<gene>
    <name evidence="2" type="ORF">DQG23_17620</name>
</gene>
<comment type="caution">
    <text evidence="2">The sequence shown here is derived from an EMBL/GenBank/DDBJ whole genome shotgun (WGS) entry which is preliminary data.</text>
</comment>
<dbReference type="Proteomes" id="UP000250369">
    <property type="component" value="Unassembled WGS sequence"/>
</dbReference>
<reference evidence="2 3" key="1">
    <citation type="journal article" date="2009" name="Int. J. Syst. Evol. Microbiol.">
        <title>Paenibacillus contaminans sp. nov., isolated from a contaminated laboratory plate.</title>
        <authorList>
            <person name="Chou J.H."/>
            <person name="Lee J.H."/>
            <person name="Lin M.C."/>
            <person name="Chang P.S."/>
            <person name="Arun A.B."/>
            <person name="Young C.C."/>
            <person name="Chen W.M."/>
        </authorList>
    </citation>
    <scope>NUCLEOTIDE SEQUENCE [LARGE SCALE GENOMIC DNA]</scope>
    <source>
        <strain evidence="2 3">CKOBP-6</strain>
    </source>
</reference>
<dbReference type="AlphaFoldDB" id="A0A329MIY6"/>
<accession>A0A329MIY6</accession>
<organism evidence="2 3">
    <name type="scientific">Paenibacillus contaminans</name>
    <dbReference type="NCBI Taxonomy" id="450362"/>
    <lineage>
        <taxon>Bacteria</taxon>
        <taxon>Bacillati</taxon>
        <taxon>Bacillota</taxon>
        <taxon>Bacilli</taxon>
        <taxon>Bacillales</taxon>
        <taxon>Paenibacillaceae</taxon>
        <taxon>Paenibacillus</taxon>
    </lineage>
</organism>
<name>A0A329MIY6_9BACL</name>
<feature type="transmembrane region" description="Helical" evidence="1">
    <location>
        <begin position="13"/>
        <end position="30"/>
    </location>
</feature>
<evidence type="ECO:0000313" key="2">
    <source>
        <dbReference type="EMBL" id="RAV19764.1"/>
    </source>
</evidence>
<dbReference type="EMBL" id="QMFB01000010">
    <property type="protein sequence ID" value="RAV19764.1"/>
    <property type="molecule type" value="Genomic_DNA"/>
</dbReference>